<dbReference type="Proteomes" id="UP000019141">
    <property type="component" value="Unassembled WGS sequence"/>
</dbReference>
<dbReference type="InterPro" id="IPR035965">
    <property type="entry name" value="PAS-like_dom_sf"/>
</dbReference>
<keyword evidence="2" id="KW-1185">Reference proteome</keyword>
<evidence type="ECO:0008006" key="3">
    <source>
        <dbReference type="Google" id="ProtNLM"/>
    </source>
</evidence>
<proteinExistence type="predicted"/>
<accession>W4L658</accession>
<sequence>MESNREGARKPQALTIARHICLNDIIEDLEIIAATPEAAHLYGYDKPSELIGKYLSETLSIEDMFRGYLMSTARLKGNKIAKRYATRIERPDGQVAYVFKQTTPIERPHPIHYLIFLEAAEETDMRPIPDASELNLTQAEVDTARSYFTVRKLRGLMTSFGIDSLRVSALTPSEMQSILTVFQSRRNPQKGKLDVSTTIVSAPPGEPVAILPGQTRQLPDGKFLHRCAKCLQTWNSVDQEPRNCPRTRKDRRGPRCGVRTWRQYYLWDQVPLD</sequence>
<dbReference type="SUPFAM" id="SSF55785">
    <property type="entry name" value="PYP-like sensor domain (PAS domain)"/>
    <property type="match status" value="1"/>
</dbReference>
<dbReference type="AlphaFoldDB" id="W4L658"/>
<dbReference type="HOGENOM" id="CLU_1014466_0_0_7"/>
<dbReference type="EMBL" id="AZHW01001292">
    <property type="protein sequence ID" value="ETW93175.1"/>
    <property type="molecule type" value="Genomic_DNA"/>
</dbReference>
<comment type="caution">
    <text evidence="1">The sequence shown here is derived from an EMBL/GenBank/DDBJ whole genome shotgun (WGS) entry which is preliminary data.</text>
</comment>
<dbReference type="Gene3D" id="3.30.450.20">
    <property type="entry name" value="PAS domain"/>
    <property type="match status" value="1"/>
</dbReference>
<reference evidence="1 2" key="1">
    <citation type="journal article" date="2014" name="Nature">
        <title>An environmental bacterial taxon with a large and distinct metabolic repertoire.</title>
        <authorList>
            <person name="Wilson M.C."/>
            <person name="Mori T."/>
            <person name="Ruckert C."/>
            <person name="Uria A.R."/>
            <person name="Helf M.J."/>
            <person name="Takada K."/>
            <person name="Gernert C."/>
            <person name="Steffens U.A."/>
            <person name="Heycke N."/>
            <person name="Schmitt S."/>
            <person name="Rinke C."/>
            <person name="Helfrich E.J."/>
            <person name="Brachmann A.O."/>
            <person name="Gurgui C."/>
            <person name="Wakimoto T."/>
            <person name="Kracht M."/>
            <person name="Crusemann M."/>
            <person name="Hentschel U."/>
            <person name="Abe I."/>
            <person name="Matsunaga S."/>
            <person name="Kalinowski J."/>
            <person name="Takeyama H."/>
            <person name="Piel J."/>
        </authorList>
    </citation>
    <scope>NUCLEOTIDE SEQUENCE [LARGE SCALE GENOMIC DNA]</scope>
    <source>
        <strain evidence="2">TSY1</strain>
    </source>
</reference>
<evidence type="ECO:0000313" key="2">
    <source>
        <dbReference type="Proteomes" id="UP000019141"/>
    </source>
</evidence>
<evidence type="ECO:0000313" key="1">
    <source>
        <dbReference type="EMBL" id="ETW93175.1"/>
    </source>
</evidence>
<organism evidence="1 2">
    <name type="scientific">Entotheonella factor</name>
    <dbReference type="NCBI Taxonomy" id="1429438"/>
    <lineage>
        <taxon>Bacteria</taxon>
        <taxon>Pseudomonadati</taxon>
        <taxon>Nitrospinota/Tectimicrobiota group</taxon>
        <taxon>Candidatus Tectimicrobiota</taxon>
        <taxon>Candidatus Entotheonellia</taxon>
        <taxon>Candidatus Entotheonellales</taxon>
        <taxon>Candidatus Entotheonellaceae</taxon>
        <taxon>Candidatus Entotheonella</taxon>
    </lineage>
</organism>
<gene>
    <name evidence="1" type="ORF">ETSY1_40385</name>
</gene>
<name>W4L658_ENTF1</name>
<protein>
    <recommendedName>
        <fullName evidence="3">PAS domain-containing protein</fullName>
    </recommendedName>
</protein>